<evidence type="ECO:0000313" key="5">
    <source>
        <dbReference type="EMBL" id="CEO55970.1"/>
    </source>
</evidence>
<organism evidence="5">
    <name type="scientific">Bionectria ochroleuca</name>
    <name type="common">Gliocladium roseum</name>
    <dbReference type="NCBI Taxonomy" id="29856"/>
    <lineage>
        <taxon>Eukaryota</taxon>
        <taxon>Fungi</taxon>
        <taxon>Dikarya</taxon>
        <taxon>Ascomycota</taxon>
        <taxon>Pezizomycotina</taxon>
        <taxon>Sordariomycetes</taxon>
        <taxon>Hypocreomycetidae</taxon>
        <taxon>Hypocreales</taxon>
        <taxon>Bionectriaceae</taxon>
        <taxon>Clonostachys</taxon>
    </lineage>
</organism>
<name>A0A0B7KM85_BIOOC</name>
<feature type="repeat" description="ANK" evidence="3">
    <location>
        <begin position="976"/>
        <end position="1008"/>
    </location>
</feature>
<feature type="region of interest" description="Disordered" evidence="4">
    <location>
        <begin position="1"/>
        <end position="46"/>
    </location>
</feature>
<protein>
    <submittedName>
        <fullName evidence="5">Uncharacterized protein</fullName>
    </submittedName>
</protein>
<feature type="repeat" description="ANK" evidence="3">
    <location>
        <begin position="906"/>
        <end position="938"/>
    </location>
</feature>
<dbReference type="Gene3D" id="1.25.40.20">
    <property type="entry name" value="Ankyrin repeat-containing domain"/>
    <property type="match status" value="3"/>
</dbReference>
<sequence length="1045" mass="114947">MVESNCVELPGPRRTEEDEGNDSSDSEWIAVNVRSREDHESEEDEGSIVEISRASTPLGISFNALRLSSSPSQSLWPPSLPWLRFENQASQSVTISNLMYQLRLHSTNVPEDTDGETSLITSKQLQALTAPGGYNRELARINNFMPEETEGDNAQRLKILSTGDPIELKREGLLRFVYQVSNNLIEDQDEAIDEDGDESQDYEEMGVRTIRLFRGFCLPLGVWKEFISQTLKQPTGKAFLENLFEAAANTQSVDICETLLELGADPNRLIMTESCHVQRPIQLAVEYWVGNEEFLKLLIRSGADVNLVSGEEDACPALFKAAKEHTLQSVQALVDAGADLWASIEHDEVMYTALAAAVESDWRHSYASDHDEDQQQVSCCRRGVEILSYLLPNYDREDDHDMIQSALVMAATRGRRDLAAILLGAGADANEASIQGYTPLICAVHHSYKSEMASMAQFLLENGADPNMGTYESRGIDMGPIHIAASTGGEEKMLALLLDYGADINAPAYSATNTESAQFSASEDGDSDSGWYGKGKGGRTALQLALLPSTSRYRTKSSSSALLLLRAGANLTGGEFASAAAFNSIELMQELVRRGVDVNDVDSSGRNALEICIEHQHVGLCEYLIQAGTSMDRPDLIKPAFRGGNRQIVKLLLDHGAALQCAGNQGSLLVEVAKSKNWELMSWLMDLQDLPYSSRALCLAVTSGIGTDQSNEIHLASLLRKRPQTRTGNILEGTALAYAAFWDQHWVTDRLLKFRHDGECVLPLVENIGYYTLMEGPYQLKRTYETRRQYWNDPNAIRCSIILPFILSNNWPSVRRLLDAGYRPDRLSLLVATRSHPLPEIRHLTSHMHVLDISKGSRGKLETPLQAAIRSRRRDVVEHFLDLGADVNALSTSLALGYEDEDRVIPARTALQHAVALRDLPMIDLLLDAGADVNAPAGEFKGATALQIAAATGQIGLARRLIAFGADIDAPGARYGGRTALEAAAERGRLDMVQFLLECGVCSDQYETAMDIALAHGYMATVDTIREWMTSEGTQQRAMDEDGGI</sequence>
<dbReference type="SUPFAM" id="SSF48403">
    <property type="entry name" value="Ankyrin repeat"/>
    <property type="match status" value="3"/>
</dbReference>
<dbReference type="InterPro" id="IPR036770">
    <property type="entry name" value="Ankyrin_rpt-contain_sf"/>
</dbReference>
<feature type="repeat" description="ANK" evidence="3">
    <location>
        <begin position="435"/>
        <end position="471"/>
    </location>
</feature>
<reference evidence="5" key="1">
    <citation type="submission" date="2015-01" db="EMBL/GenBank/DDBJ databases">
        <authorList>
            <person name="Durling Mikael"/>
        </authorList>
    </citation>
    <scope>NUCLEOTIDE SEQUENCE</scope>
</reference>
<evidence type="ECO:0000256" key="2">
    <source>
        <dbReference type="ARBA" id="ARBA00023043"/>
    </source>
</evidence>
<dbReference type="InterPro" id="IPR002110">
    <property type="entry name" value="Ankyrin_rpt"/>
</dbReference>
<keyword evidence="1" id="KW-0677">Repeat</keyword>
<dbReference type="PROSITE" id="PS50297">
    <property type="entry name" value="ANK_REP_REGION"/>
    <property type="match status" value="6"/>
</dbReference>
<dbReference type="PANTHER" id="PTHR24198">
    <property type="entry name" value="ANKYRIN REPEAT AND PROTEIN KINASE DOMAIN-CONTAINING PROTEIN"/>
    <property type="match status" value="1"/>
</dbReference>
<dbReference type="AlphaFoldDB" id="A0A0B7KM85"/>
<evidence type="ECO:0000256" key="3">
    <source>
        <dbReference type="PROSITE-ProRule" id="PRU00023"/>
    </source>
</evidence>
<evidence type="ECO:0000256" key="1">
    <source>
        <dbReference type="ARBA" id="ARBA00022737"/>
    </source>
</evidence>
<feature type="repeat" description="ANK" evidence="3">
    <location>
        <begin position="941"/>
        <end position="973"/>
    </location>
</feature>
<dbReference type="Pfam" id="PF12796">
    <property type="entry name" value="Ank_2"/>
    <property type="match status" value="2"/>
</dbReference>
<dbReference type="PROSITE" id="PS50088">
    <property type="entry name" value="ANK_REPEAT"/>
    <property type="match status" value="6"/>
</dbReference>
<dbReference type="EMBL" id="CDPU01000059">
    <property type="protein sequence ID" value="CEO55970.1"/>
    <property type="molecule type" value="Genomic_DNA"/>
</dbReference>
<dbReference type="PANTHER" id="PTHR24198:SF188">
    <property type="entry name" value="ANKYRIN REPEAT DOMAIN 55"/>
    <property type="match status" value="1"/>
</dbReference>
<feature type="repeat" description="ANK" evidence="3">
    <location>
        <begin position="476"/>
        <end position="509"/>
    </location>
</feature>
<dbReference type="SMART" id="SM00248">
    <property type="entry name" value="ANK"/>
    <property type="match status" value="12"/>
</dbReference>
<feature type="repeat" description="ANK" evidence="3">
    <location>
        <begin position="860"/>
        <end position="892"/>
    </location>
</feature>
<proteinExistence type="predicted"/>
<gene>
    <name evidence="5" type="ORF">BN869_000012028_1</name>
</gene>
<dbReference type="Pfam" id="PF00023">
    <property type="entry name" value="Ank"/>
    <property type="match status" value="2"/>
</dbReference>
<keyword evidence="2 3" id="KW-0040">ANK repeat</keyword>
<evidence type="ECO:0000256" key="4">
    <source>
        <dbReference type="SAM" id="MobiDB-lite"/>
    </source>
</evidence>
<dbReference type="Pfam" id="PF13637">
    <property type="entry name" value="Ank_4"/>
    <property type="match status" value="1"/>
</dbReference>
<accession>A0A0B7KM85</accession>